<evidence type="ECO:0000256" key="4">
    <source>
        <dbReference type="ARBA" id="ARBA00022692"/>
    </source>
</evidence>
<dbReference type="AlphaFoldDB" id="A0A2T2XJE7"/>
<dbReference type="GO" id="GO:0004713">
    <property type="term" value="F:protein tyrosine kinase activity"/>
    <property type="evidence" value="ECO:0007669"/>
    <property type="project" value="TreeGrafter"/>
</dbReference>
<dbReference type="EMBL" id="PXYW01000007">
    <property type="protein sequence ID" value="PSR34607.1"/>
    <property type="molecule type" value="Genomic_DNA"/>
</dbReference>
<dbReference type="Pfam" id="PF13807">
    <property type="entry name" value="GNVR"/>
    <property type="match status" value="1"/>
</dbReference>
<gene>
    <name evidence="11" type="ORF">C7B46_03990</name>
</gene>
<dbReference type="InterPro" id="IPR003856">
    <property type="entry name" value="LPS_length_determ_N"/>
</dbReference>
<evidence type="ECO:0000256" key="5">
    <source>
        <dbReference type="ARBA" id="ARBA00022989"/>
    </source>
</evidence>
<evidence type="ECO:0000256" key="3">
    <source>
        <dbReference type="ARBA" id="ARBA00022475"/>
    </source>
</evidence>
<dbReference type="Pfam" id="PF02706">
    <property type="entry name" value="Wzz"/>
    <property type="match status" value="1"/>
</dbReference>
<feature type="compositionally biased region" description="Basic residues" evidence="7">
    <location>
        <begin position="230"/>
        <end position="242"/>
    </location>
</feature>
<evidence type="ECO:0000259" key="10">
    <source>
        <dbReference type="Pfam" id="PF13807"/>
    </source>
</evidence>
<feature type="region of interest" description="Disordered" evidence="7">
    <location>
        <begin position="219"/>
        <end position="254"/>
    </location>
</feature>
<comment type="subcellular location">
    <subcellularLocation>
        <location evidence="1">Cell membrane</location>
        <topology evidence="1">Multi-pass membrane protein</topology>
    </subcellularLocation>
</comment>
<evidence type="ECO:0000256" key="8">
    <source>
        <dbReference type="SAM" id="Phobius"/>
    </source>
</evidence>
<organism evidence="11 12">
    <name type="scientific">Sulfobacillus benefaciens</name>
    <dbReference type="NCBI Taxonomy" id="453960"/>
    <lineage>
        <taxon>Bacteria</taxon>
        <taxon>Bacillati</taxon>
        <taxon>Bacillota</taxon>
        <taxon>Clostridia</taxon>
        <taxon>Eubacteriales</taxon>
        <taxon>Clostridiales Family XVII. Incertae Sedis</taxon>
        <taxon>Sulfobacillus</taxon>
    </lineage>
</organism>
<dbReference type="InterPro" id="IPR032807">
    <property type="entry name" value="GNVR"/>
</dbReference>
<name>A0A2T2XJE7_9FIRM</name>
<evidence type="ECO:0000313" key="12">
    <source>
        <dbReference type="Proteomes" id="UP000242972"/>
    </source>
</evidence>
<comment type="caution">
    <text evidence="11">The sequence shown here is derived from an EMBL/GenBank/DDBJ whole genome shotgun (WGS) entry which is preliminary data.</text>
</comment>
<evidence type="ECO:0000256" key="1">
    <source>
        <dbReference type="ARBA" id="ARBA00004651"/>
    </source>
</evidence>
<feature type="transmembrane region" description="Helical" evidence="8">
    <location>
        <begin position="14"/>
        <end position="36"/>
    </location>
</feature>
<evidence type="ECO:0000256" key="7">
    <source>
        <dbReference type="SAM" id="MobiDB-lite"/>
    </source>
</evidence>
<proteinExistence type="inferred from homology"/>
<evidence type="ECO:0000259" key="9">
    <source>
        <dbReference type="Pfam" id="PF02706"/>
    </source>
</evidence>
<dbReference type="PANTHER" id="PTHR32309:SF13">
    <property type="entry name" value="FERRIC ENTEROBACTIN TRANSPORT PROTEIN FEPE"/>
    <property type="match status" value="1"/>
</dbReference>
<sequence>MELQELWRVIRKRLGIIILIAVVATATSGILSKFVLPKEYAGTATLIVIPRNSAQDLLTSMVTGQQLVDTYAQLATSRAVIGNVAGSPKFGLSLTQLSQIVTATAVANTDLLTITVKTTSPTLAAGIANAVAHATVNEVTAVQGQKNLEIVNPAVANDLPVAPKTKTNVAIALVLGLVVGGGLAFLLEYLDDTIHSEDDVKRVLDLPLLTVIPSIQSASNIGNGRDRPATPKKGKTRKHRTVRTTSTGRIEGRL</sequence>
<keyword evidence="5 8" id="KW-1133">Transmembrane helix</keyword>
<dbReference type="Proteomes" id="UP000242972">
    <property type="component" value="Unassembled WGS sequence"/>
</dbReference>
<keyword evidence="4 8" id="KW-0812">Transmembrane</keyword>
<dbReference type="InterPro" id="IPR050445">
    <property type="entry name" value="Bact_polysacc_biosynth/exp"/>
</dbReference>
<dbReference type="GO" id="GO:0005886">
    <property type="term" value="C:plasma membrane"/>
    <property type="evidence" value="ECO:0007669"/>
    <property type="project" value="UniProtKB-SubCell"/>
</dbReference>
<reference evidence="11 12" key="1">
    <citation type="journal article" date="2014" name="BMC Genomics">
        <title>Comparison of environmental and isolate Sulfobacillus genomes reveals diverse carbon, sulfur, nitrogen, and hydrogen metabolisms.</title>
        <authorList>
            <person name="Justice N.B."/>
            <person name="Norman A."/>
            <person name="Brown C.T."/>
            <person name="Singh A."/>
            <person name="Thomas B.C."/>
            <person name="Banfield J.F."/>
        </authorList>
    </citation>
    <scope>NUCLEOTIDE SEQUENCE [LARGE SCALE GENOMIC DNA]</scope>
    <source>
        <strain evidence="11">AMDSBA4</strain>
    </source>
</reference>
<evidence type="ECO:0000313" key="11">
    <source>
        <dbReference type="EMBL" id="PSR34607.1"/>
    </source>
</evidence>
<feature type="transmembrane region" description="Helical" evidence="8">
    <location>
        <begin position="169"/>
        <end position="187"/>
    </location>
</feature>
<keyword evidence="3" id="KW-1003">Cell membrane</keyword>
<feature type="domain" description="Polysaccharide chain length determinant N-terminal" evidence="9">
    <location>
        <begin position="2"/>
        <end position="85"/>
    </location>
</feature>
<evidence type="ECO:0000256" key="2">
    <source>
        <dbReference type="ARBA" id="ARBA00006683"/>
    </source>
</evidence>
<comment type="similarity">
    <text evidence="2">Belongs to the CpsC/CapA family.</text>
</comment>
<evidence type="ECO:0000256" key="6">
    <source>
        <dbReference type="ARBA" id="ARBA00023136"/>
    </source>
</evidence>
<keyword evidence="6 8" id="KW-0472">Membrane</keyword>
<dbReference type="PANTHER" id="PTHR32309">
    <property type="entry name" value="TYROSINE-PROTEIN KINASE"/>
    <property type="match status" value="1"/>
</dbReference>
<accession>A0A2T2XJE7</accession>
<protein>
    <submittedName>
        <fullName evidence="11">Lipopolysaccharide biosynthesis protein</fullName>
    </submittedName>
</protein>
<feature type="domain" description="Tyrosine-protein kinase G-rich" evidence="10">
    <location>
        <begin position="141"/>
        <end position="186"/>
    </location>
</feature>